<evidence type="ECO:0000313" key="2">
    <source>
        <dbReference type="EMBL" id="MCY1074611.1"/>
    </source>
</evidence>
<name>A0ABT3ZYZ4_9BACT</name>
<dbReference type="RefSeq" id="WP_267533572.1">
    <property type="nucleotide sequence ID" value="NZ_JAPNKA010000001.1"/>
</dbReference>
<dbReference type="Proteomes" id="UP001207654">
    <property type="component" value="Unassembled WGS sequence"/>
</dbReference>
<evidence type="ECO:0000313" key="3">
    <source>
        <dbReference type="Proteomes" id="UP001207654"/>
    </source>
</evidence>
<accession>A0ABT3ZYZ4</accession>
<gene>
    <name evidence="2" type="ORF">OV287_08935</name>
</gene>
<dbReference type="InterPro" id="IPR050276">
    <property type="entry name" value="MshD_Acetyltransferase"/>
</dbReference>
<reference evidence="2 3" key="1">
    <citation type="submission" date="2022-11" db="EMBL/GenBank/DDBJ databases">
        <title>Minimal conservation of predation-associated metabolite biosynthetic gene clusters underscores biosynthetic potential of Myxococcota including descriptions for ten novel species: Archangium lansinium sp. nov., Myxococcus landrumus sp. nov., Nannocystis bai.</title>
        <authorList>
            <person name="Ahearne A."/>
            <person name="Stevens C."/>
            <person name="Phillips K."/>
        </authorList>
    </citation>
    <scope>NUCLEOTIDE SEQUENCE [LARGE SCALE GENOMIC DNA]</scope>
    <source>
        <strain evidence="2 3">MIWBW</strain>
    </source>
</reference>
<proteinExistence type="predicted"/>
<feature type="domain" description="N-acetyltransferase" evidence="1">
    <location>
        <begin position="9"/>
        <end position="149"/>
    </location>
</feature>
<dbReference type="PANTHER" id="PTHR43617">
    <property type="entry name" value="L-AMINO ACID N-ACETYLTRANSFERASE"/>
    <property type="match status" value="1"/>
</dbReference>
<dbReference type="PROSITE" id="PS51186">
    <property type="entry name" value="GNAT"/>
    <property type="match status" value="1"/>
</dbReference>
<dbReference type="CDD" id="cd04301">
    <property type="entry name" value="NAT_SF"/>
    <property type="match status" value="1"/>
</dbReference>
<dbReference type="Pfam" id="PF00583">
    <property type="entry name" value="Acetyltransf_1"/>
    <property type="match status" value="1"/>
</dbReference>
<dbReference type="SUPFAM" id="SSF55729">
    <property type="entry name" value="Acyl-CoA N-acyltransferases (Nat)"/>
    <property type="match status" value="1"/>
</dbReference>
<organism evidence="2 3">
    <name type="scientific">Archangium lansingense</name>
    <dbReference type="NCBI Taxonomy" id="2995310"/>
    <lineage>
        <taxon>Bacteria</taxon>
        <taxon>Pseudomonadati</taxon>
        <taxon>Myxococcota</taxon>
        <taxon>Myxococcia</taxon>
        <taxon>Myxococcales</taxon>
        <taxon>Cystobacterineae</taxon>
        <taxon>Archangiaceae</taxon>
        <taxon>Archangium</taxon>
    </lineage>
</organism>
<dbReference type="EMBL" id="JAPNKA010000001">
    <property type="protein sequence ID" value="MCY1074611.1"/>
    <property type="molecule type" value="Genomic_DNA"/>
</dbReference>
<sequence length="277" mass="30372">MRDAHGEAPELRPGRVEDHADFVRLFAELGVEDPPPPLDVWVSDLVKRAFFVDGPEGAAAYAVVDVLGETGYVVNLVVAPGQRGKGLGRKVMRELASHFRARGCREWMLYVKPDNVPARTLYSSMGMEAGRLETTWRLSWHHLEALPLAPEGLEVVPVAELDFAPLTRAFGLVPGKLARFATQATHRLRRLVDPEHPELAELGWMDVRPLARVLVPFFAATPAHASALLEAAFLELGGTEELRVVTGDSVLEPLLHEAGARVVLRTLAMRGPLPSPQ</sequence>
<evidence type="ECO:0000259" key="1">
    <source>
        <dbReference type="PROSITE" id="PS51186"/>
    </source>
</evidence>
<keyword evidence="3" id="KW-1185">Reference proteome</keyword>
<dbReference type="PANTHER" id="PTHR43617:SF20">
    <property type="entry name" value="N-ALPHA-ACETYLTRANSFERASE RIMI"/>
    <property type="match status" value="1"/>
</dbReference>
<dbReference type="InterPro" id="IPR000182">
    <property type="entry name" value="GNAT_dom"/>
</dbReference>
<comment type="caution">
    <text evidence="2">The sequence shown here is derived from an EMBL/GenBank/DDBJ whole genome shotgun (WGS) entry which is preliminary data.</text>
</comment>
<protein>
    <submittedName>
        <fullName evidence="2">GNAT family N-acetyltransferase</fullName>
    </submittedName>
</protein>
<dbReference type="Gene3D" id="3.40.630.30">
    <property type="match status" value="1"/>
</dbReference>
<dbReference type="InterPro" id="IPR016181">
    <property type="entry name" value="Acyl_CoA_acyltransferase"/>
</dbReference>